<evidence type="ECO:0000256" key="3">
    <source>
        <dbReference type="SAM" id="SignalP"/>
    </source>
</evidence>
<accession>A0ABY4ZXU0</accession>
<evidence type="ECO:0000256" key="1">
    <source>
        <dbReference type="ARBA" id="ARBA00009646"/>
    </source>
</evidence>
<comment type="similarity">
    <text evidence="1">Belongs to the beta/gamma-crystallin family.</text>
</comment>
<dbReference type="Gene3D" id="2.60.20.10">
    <property type="entry name" value="Crystallins"/>
    <property type="match status" value="1"/>
</dbReference>
<evidence type="ECO:0000313" key="5">
    <source>
        <dbReference type="EMBL" id="USQ97444.1"/>
    </source>
</evidence>
<feature type="signal peptide" evidence="3">
    <location>
        <begin position="1"/>
        <end position="22"/>
    </location>
</feature>
<organism evidence="5 6">
    <name type="scientific">Caulobacter segnis</name>
    <dbReference type="NCBI Taxonomy" id="88688"/>
    <lineage>
        <taxon>Bacteria</taxon>
        <taxon>Pseudomonadati</taxon>
        <taxon>Pseudomonadota</taxon>
        <taxon>Alphaproteobacteria</taxon>
        <taxon>Caulobacterales</taxon>
        <taxon>Caulobacteraceae</taxon>
        <taxon>Caulobacter</taxon>
    </lineage>
</organism>
<dbReference type="Pfam" id="PF00030">
    <property type="entry name" value="Crystall"/>
    <property type="match status" value="1"/>
</dbReference>
<dbReference type="InterPro" id="IPR001064">
    <property type="entry name" value="Beta/gamma_crystallin"/>
</dbReference>
<dbReference type="SMART" id="SM00247">
    <property type="entry name" value="XTALbg"/>
    <property type="match status" value="1"/>
</dbReference>
<gene>
    <name evidence="5" type="ORF">MZV50_07855</name>
</gene>
<dbReference type="SUPFAM" id="SSF49695">
    <property type="entry name" value="gamma-Crystallin-like"/>
    <property type="match status" value="1"/>
</dbReference>
<evidence type="ECO:0000313" key="6">
    <source>
        <dbReference type="Proteomes" id="UP001057520"/>
    </source>
</evidence>
<dbReference type="EMBL" id="CP096040">
    <property type="protein sequence ID" value="USQ97444.1"/>
    <property type="molecule type" value="Genomic_DNA"/>
</dbReference>
<name>A0ABY4ZXU0_9CAUL</name>
<keyword evidence="6" id="KW-1185">Reference proteome</keyword>
<dbReference type="Proteomes" id="UP001057520">
    <property type="component" value="Chromosome"/>
</dbReference>
<protein>
    <submittedName>
        <fullName evidence="5">Beta/gamma crystallin family protein</fullName>
    </submittedName>
</protein>
<sequence length="132" mass="15711">MRKTAFLIACGAATLLTTGAFAQDRSWDGDRRDDRYERRDDRRDDRRGRWGADLVVFEHRDFGGESRPIRGDEPDLTRIGFNDRISSLRIMRGQWEFCEHAYFQGRCWRYDYDAGVLPNKQNDRFSSIRRIR</sequence>
<feature type="chain" id="PRO_5046250308" evidence="3">
    <location>
        <begin position="23"/>
        <end position="132"/>
    </location>
</feature>
<reference evidence="5 6" key="1">
    <citation type="submission" date="2022-04" db="EMBL/GenBank/DDBJ databases">
        <title>Genome sequence of soybean root-associated Caulobacter segnis RL271.</title>
        <authorList>
            <person name="Longley R."/>
            <person name="Bonito G."/>
            <person name="Trigodet F."/>
            <person name="Crosson S."/>
            <person name="Fiebig A."/>
        </authorList>
    </citation>
    <scope>NUCLEOTIDE SEQUENCE [LARGE SCALE GENOMIC DNA]</scope>
    <source>
        <strain evidence="5 6">RL271</strain>
    </source>
</reference>
<keyword evidence="2" id="KW-0677">Repeat</keyword>
<evidence type="ECO:0000256" key="2">
    <source>
        <dbReference type="ARBA" id="ARBA00022737"/>
    </source>
</evidence>
<proteinExistence type="inferred from homology"/>
<evidence type="ECO:0000259" key="4">
    <source>
        <dbReference type="PROSITE" id="PS50915"/>
    </source>
</evidence>
<dbReference type="InterPro" id="IPR011024">
    <property type="entry name" value="G_crystallin-like"/>
</dbReference>
<feature type="domain" description="Beta/gamma crystallin 'Greek key'" evidence="4">
    <location>
        <begin position="52"/>
        <end position="92"/>
    </location>
</feature>
<dbReference type="PROSITE" id="PS50915">
    <property type="entry name" value="CRYSTALLIN_BETA_GAMMA"/>
    <property type="match status" value="1"/>
</dbReference>
<keyword evidence="3" id="KW-0732">Signal</keyword>